<comment type="catalytic activity">
    <reaction evidence="4">
        <text>(1R,6R)-6-hydroxy-2-succinyl-cyclohexa-2,4-diene-1-carboxylate = 2-succinylbenzoate + H2O</text>
        <dbReference type="Rhea" id="RHEA:10196"/>
        <dbReference type="ChEBI" id="CHEBI:15377"/>
        <dbReference type="ChEBI" id="CHEBI:18325"/>
        <dbReference type="ChEBI" id="CHEBI:58689"/>
        <dbReference type="EC" id="4.2.1.113"/>
    </reaction>
</comment>
<dbReference type="InterPro" id="IPR036849">
    <property type="entry name" value="Enolase-like_C_sf"/>
</dbReference>
<accession>A0A4U5JK42</accession>
<keyword evidence="4" id="KW-0474">Menaquinone biosynthesis</keyword>
<dbReference type="SFLD" id="SFLDG00180">
    <property type="entry name" value="muconate_cycloisomerase"/>
    <property type="match status" value="1"/>
</dbReference>
<dbReference type="EC" id="4.2.1.113" evidence="4"/>
<dbReference type="UniPathway" id="UPA01057">
    <property type="reaction ID" value="UER00165"/>
</dbReference>
<name>A0A4U5JK42_9EURY</name>
<comment type="pathway">
    <text evidence="4">Quinol/quinone metabolism; 1,4-dihydroxy-2-naphthoate biosynthesis; 1,4-dihydroxy-2-naphthoate from chorismate: step 4/7.</text>
</comment>
<keyword evidence="7" id="KW-1185">Reference proteome</keyword>
<dbReference type="SFLD" id="SFLDS00001">
    <property type="entry name" value="Enolase"/>
    <property type="match status" value="1"/>
</dbReference>
<dbReference type="Gene3D" id="3.20.20.120">
    <property type="entry name" value="Enolase-like C-terminal domain"/>
    <property type="match status" value="1"/>
</dbReference>
<feature type="binding site" evidence="4">
    <location>
        <position position="173"/>
    </location>
    <ligand>
        <name>Mg(2+)</name>
        <dbReference type="ChEBI" id="CHEBI:18420"/>
    </ligand>
</feature>
<dbReference type="Pfam" id="PF13378">
    <property type="entry name" value="MR_MLE_C"/>
    <property type="match status" value="1"/>
</dbReference>
<evidence type="ECO:0000256" key="4">
    <source>
        <dbReference type="HAMAP-Rule" id="MF_00470"/>
    </source>
</evidence>
<dbReference type="GO" id="GO:0009234">
    <property type="term" value="P:menaquinone biosynthetic process"/>
    <property type="evidence" value="ECO:0007669"/>
    <property type="project" value="UniProtKB-UniRule"/>
</dbReference>
<dbReference type="InterPro" id="IPR029017">
    <property type="entry name" value="Enolase-like_N"/>
</dbReference>
<keyword evidence="1 4" id="KW-0479">Metal-binding</keyword>
<dbReference type="SUPFAM" id="SSF54826">
    <property type="entry name" value="Enolase N-terminal domain-like"/>
    <property type="match status" value="1"/>
</dbReference>
<keyword evidence="2 4" id="KW-0460">Magnesium</keyword>
<reference evidence="6 7" key="1">
    <citation type="submission" date="2019-04" db="EMBL/GenBank/DDBJ databases">
        <title>Natronomonas sp. F20-122 a newhaloarchaeon isolated from a saline saltern of Isla Bacuta, Huelva, Spain.</title>
        <authorList>
            <person name="Duran-Viseras A."/>
            <person name="Sanchez-Porro C."/>
            <person name="Ventosa A."/>
        </authorList>
    </citation>
    <scope>NUCLEOTIDE SEQUENCE [LARGE SCALE GENOMIC DNA]</scope>
    <source>
        <strain evidence="6 7">F20-122</strain>
    </source>
</reference>
<dbReference type="SUPFAM" id="SSF51604">
    <property type="entry name" value="Enolase C-terminal domain-like"/>
    <property type="match status" value="1"/>
</dbReference>
<dbReference type="PANTHER" id="PTHR48073">
    <property type="entry name" value="O-SUCCINYLBENZOATE SYNTHASE-RELATED"/>
    <property type="match status" value="1"/>
</dbReference>
<dbReference type="InterPro" id="IPR018110">
    <property type="entry name" value="Mandel_Rmase/mucon_lact_enz_CS"/>
</dbReference>
<evidence type="ECO:0000256" key="3">
    <source>
        <dbReference type="ARBA" id="ARBA00023239"/>
    </source>
</evidence>
<dbReference type="RefSeq" id="WP_137275446.1">
    <property type="nucleotide sequence ID" value="NZ_QKNX01000001.1"/>
</dbReference>
<keyword evidence="3 4" id="KW-0456">Lyase</keyword>
<gene>
    <name evidence="4" type="primary">menC</name>
    <name evidence="6" type="ORF">DM868_03450</name>
</gene>
<dbReference type="PANTHER" id="PTHR48073:SF2">
    <property type="entry name" value="O-SUCCINYLBENZOATE SYNTHASE"/>
    <property type="match status" value="1"/>
</dbReference>
<proteinExistence type="inferred from homology"/>
<comment type="function">
    <text evidence="4">Converts 2-succinyl-6-hydroxy-2,4-cyclohexadiene-1-carboxylate (SHCHC) to 2-succinylbenzoate (OSB).</text>
</comment>
<dbReference type="UniPathway" id="UPA00079"/>
<dbReference type="GO" id="GO:0000287">
    <property type="term" value="F:magnesium ion binding"/>
    <property type="evidence" value="ECO:0007669"/>
    <property type="project" value="UniProtKB-UniRule"/>
</dbReference>
<feature type="binding site" evidence="4">
    <location>
        <position position="199"/>
    </location>
    <ligand>
        <name>Mg(2+)</name>
        <dbReference type="ChEBI" id="CHEBI:18420"/>
    </ligand>
</feature>
<sequence length="334" mass="34491">MHIDSFSLPLSRPLETAAGRIEMRRGFRVRVEINGTVGVGEATPLPGWTESLADCERALGAVDDPASALDGGRLADVPAARHGVSLAVLDARSRAAGRPLYRYLGRDERVESVAVNATIGDGSATATADAAVDAVDERFPAIKVKVGARGPAADLARLEAVRARCPDVEIRVDANGAWDESTAEEVLPALAALDVAVVEQPLAADRLDAHARLRDRGVEIALDESLVECGVGAVVDAAAADLLVCKPMALGGVDVARSLIDTAREFGIDGLVTTTIDGSIARAAAVHLAASVPKMRPCGLATGELLAGDLTDAVESAADGWIAVPQGKGNIPPR</sequence>
<evidence type="ECO:0000256" key="1">
    <source>
        <dbReference type="ARBA" id="ARBA00022723"/>
    </source>
</evidence>
<dbReference type="EMBL" id="QKNX01000001">
    <property type="protein sequence ID" value="TKR28147.1"/>
    <property type="molecule type" value="Genomic_DNA"/>
</dbReference>
<feature type="active site" description="Proton donor" evidence="4">
    <location>
        <position position="145"/>
    </location>
</feature>
<comment type="pathway">
    <text evidence="4">Quinol/quinone metabolism; menaquinone biosynthesis.</text>
</comment>
<dbReference type="AlphaFoldDB" id="A0A4U5JK42"/>
<evidence type="ECO:0000259" key="5">
    <source>
        <dbReference type="SMART" id="SM00922"/>
    </source>
</evidence>
<dbReference type="InterPro" id="IPR013342">
    <property type="entry name" value="Mandelate_racemase_C"/>
</dbReference>
<dbReference type="InterPro" id="IPR010196">
    <property type="entry name" value="OSB_synthase_MenC1"/>
</dbReference>
<dbReference type="HAMAP" id="MF_00470">
    <property type="entry name" value="MenC_1"/>
    <property type="match status" value="1"/>
</dbReference>
<dbReference type="Gene3D" id="3.30.390.10">
    <property type="entry name" value="Enolase-like, N-terminal domain"/>
    <property type="match status" value="1"/>
</dbReference>
<organism evidence="6 7">
    <name type="scientific">Natronomonas salsuginis</name>
    <dbReference type="NCBI Taxonomy" id="2217661"/>
    <lineage>
        <taxon>Archaea</taxon>
        <taxon>Methanobacteriati</taxon>
        <taxon>Methanobacteriota</taxon>
        <taxon>Stenosarchaea group</taxon>
        <taxon>Halobacteria</taxon>
        <taxon>Halobacteriales</taxon>
        <taxon>Natronomonadaceae</taxon>
        <taxon>Natronomonas</taxon>
    </lineage>
</organism>
<protein>
    <recommendedName>
        <fullName evidence="4">o-succinylbenzoate synthase</fullName>
        <shortName evidence="4">OSB synthase</shortName>
        <shortName evidence="4">OSBS</shortName>
        <ecNumber evidence="4">4.2.1.113</ecNumber>
    </recommendedName>
    <alternativeName>
        <fullName evidence="4">4-(2'-carboxyphenyl)-4-oxybutyric acid synthase</fullName>
    </alternativeName>
    <alternativeName>
        <fullName evidence="4">o-succinylbenzoic acid synthase</fullName>
    </alternativeName>
</protein>
<evidence type="ECO:0000313" key="6">
    <source>
        <dbReference type="EMBL" id="TKR28147.1"/>
    </source>
</evidence>
<feature type="binding site" evidence="4">
    <location>
        <position position="223"/>
    </location>
    <ligand>
        <name>Mg(2+)</name>
        <dbReference type="ChEBI" id="CHEBI:18420"/>
    </ligand>
</feature>
<dbReference type="GO" id="GO:0043748">
    <property type="term" value="F:O-succinylbenzoate synthase activity"/>
    <property type="evidence" value="ECO:0007669"/>
    <property type="project" value="UniProtKB-EC"/>
</dbReference>
<dbReference type="GO" id="GO:0009063">
    <property type="term" value="P:amino acid catabolic process"/>
    <property type="evidence" value="ECO:0007669"/>
    <property type="project" value="InterPro"/>
</dbReference>
<comment type="similarity">
    <text evidence="4">Belongs to the mandelate racemase/muconate lactonizing enzyme family. MenC type 1 subfamily.</text>
</comment>
<dbReference type="OrthoDB" id="214520at2157"/>
<comment type="caution">
    <text evidence="6">The sequence shown here is derived from an EMBL/GenBank/DDBJ whole genome shotgun (WGS) entry which is preliminary data.</text>
</comment>
<dbReference type="InterPro" id="IPR029065">
    <property type="entry name" value="Enolase_C-like"/>
</dbReference>
<evidence type="ECO:0000256" key="2">
    <source>
        <dbReference type="ARBA" id="ARBA00022842"/>
    </source>
</evidence>
<comment type="cofactor">
    <cofactor evidence="4">
        <name>a divalent metal cation</name>
        <dbReference type="ChEBI" id="CHEBI:60240"/>
    </cofactor>
</comment>
<evidence type="ECO:0000313" key="7">
    <source>
        <dbReference type="Proteomes" id="UP000308037"/>
    </source>
</evidence>
<dbReference type="SMART" id="SM00922">
    <property type="entry name" value="MR_MLE"/>
    <property type="match status" value="1"/>
</dbReference>
<dbReference type="Proteomes" id="UP000308037">
    <property type="component" value="Unassembled WGS sequence"/>
</dbReference>
<feature type="active site" description="Proton acceptor" evidence="4">
    <location>
        <position position="246"/>
    </location>
</feature>
<feature type="domain" description="Mandelate racemase/muconate lactonizing enzyme C-terminal" evidence="5">
    <location>
        <begin position="124"/>
        <end position="220"/>
    </location>
</feature>
<dbReference type="PROSITE" id="PS00909">
    <property type="entry name" value="MR_MLE_2"/>
    <property type="match status" value="1"/>
</dbReference>
<dbReference type="SFLD" id="SFLDF00009">
    <property type="entry name" value="o-succinylbenzoate_synthase"/>
    <property type="match status" value="1"/>
</dbReference>